<accession>A0AA48HZQ7</accession>
<evidence type="ECO:0000256" key="2">
    <source>
        <dbReference type="ARBA" id="ARBA00022692"/>
    </source>
</evidence>
<dbReference type="InterPro" id="IPR045238">
    <property type="entry name" value="Tim23-like"/>
</dbReference>
<feature type="region of interest" description="Disordered" evidence="5">
    <location>
        <begin position="35"/>
        <end position="59"/>
    </location>
</feature>
<dbReference type="GO" id="GO:0008320">
    <property type="term" value="F:protein transmembrane transporter activity"/>
    <property type="evidence" value="ECO:0007669"/>
    <property type="project" value="TreeGrafter"/>
</dbReference>
<feature type="compositionally biased region" description="Low complexity" evidence="5">
    <location>
        <begin position="49"/>
        <end position="59"/>
    </location>
</feature>
<evidence type="ECO:0000256" key="3">
    <source>
        <dbReference type="ARBA" id="ARBA00022989"/>
    </source>
</evidence>
<evidence type="ECO:0000256" key="4">
    <source>
        <dbReference type="ARBA" id="ARBA00023136"/>
    </source>
</evidence>
<dbReference type="GO" id="GO:0005744">
    <property type="term" value="C:TIM23 mitochondrial import inner membrane translocase complex"/>
    <property type="evidence" value="ECO:0007669"/>
    <property type="project" value="TreeGrafter"/>
</dbReference>
<dbReference type="Pfam" id="PF02466">
    <property type="entry name" value="Tim17"/>
    <property type="match status" value="1"/>
</dbReference>
<name>A0AA48HZQ7_9TREE</name>
<evidence type="ECO:0000313" key="7">
    <source>
        <dbReference type="Proteomes" id="UP001233271"/>
    </source>
</evidence>
<organism evidence="6 7">
    <name type="scientific">Cutaneotrichosporon cavernicola</name>
    <dbReference type="NCBI Taxonomy" id="279322"/>
    <lineage>
        <taxon>Eukaryota</taxon>
        <taxon>Fungi</taxon>
        <taxon>Dikarya</taxon>
        <taxon>Basidiomycota</taxon>
        <taxon>Agaricomycotina</taxon>
        <taxon>Tremellomycetes</taxon>
        <taxon>Trichosporonales</taxon>
        <taxon>Trichosporonaceae</taxon>
        <taxon>Cutaneotrichosporon</taxon>
    </lineage>
</organism>
<dbReference type="RefSeq" id="XP_060453717.1">
    <property type="nucleotide sequence ID" value="XM_060596755.1"/>
</dbReference>
<evidence type="ECO:0000256" key="1">
    <source>
        <dbReference type="ARBA" id="ARBA00004141"/>
    </source>
</evidence>
<evidence type="ECO:0000313" key="6">
    <source>
        <dbReference type="EMBL" id="BEI88451.1"/>
    </source>
</evidence>
<reference evidence="6" key="1">
    <citation type="journal article" date="2023" name="BMC Genomics">
        <title>Chromosome-level genome assemblies of Cutaneotrichosporon spp. (Trichosporonales, Basidiomycota) reveal imbalanced evolution between nucleotide sequences and chromosome synteny.</title>
        <authorList>
            <person name="Kobayashi Y."/>
            <person name="Kayamori A."/>
            <person name="Aoki K."/>
            <person name="Shiwa Y."/>
            <person name="Matsutani M."/>
            <person name="Fujita N."/>
            <person name="Sugita T."/>
            <person name="Iwasaki W."/>
            <person name="Tanaka N."/>
            <person name="Takashima M."/>
        </authorList>
    </citation>
    <scope>NUCLEOTIDE SEQUENCE</scope>
    <source>
        <strain evidence="6">HIS019</strain>
    </source>
</reference>
<proteinExistence type="predicted"/>
<sequence>MSFLGNLFGTATPPTPAPAQNDEFSAAANILNQTEFRSAVPPSSPAPAPSDADLSTPAPVAAPSAAGMLGNQFDVAKLHPMAELNDNLDFLALDEDKLTEMEGAGSVLPSRGWTDDLCVGTGTTYLSGLAIGGAWGLTEGLSRPLGANPSMRLRLNSVLNSCTRRGTFTGNSLGVLAIYYNLTNSAIDAVREKHDPMNSMAAGAITGAVYKCTSGLRPMMVGAVMGTGAMGAWEAFKTFV</sequence>
<dbReference type="KEGG" id="ccac:CcaHIS019_0111690"/>
<gene>
    <name evidence="6" type="primary">TIM23</name>
    <name evidence="6" type="ORF">CcaverHIS019_0111690</name>
</gene>
<dbReference type="PANTHER" id="PTHR15371">
    <property type="entry name" value="TIM23"/>
    <property type="match status" value="1"/>
</dbReference>
<feature type="region of interest" description="Disordered" evidence="5">
    <location>
        <begin position="1"/>
        <end position="21"/>
    </location>
</feature>
<protein>
    <recommendedName>
        <fullName evidence="8">Tim17-domain-containing protein</fullName>
    </recommendedName>
</protein>
<dbReference type="Proteomes" id="UP001233271">
    <property type="component" value="Chromosome 1"/>
</dbReference>
<evidence type="ECO:0008006" key="8">
    <source>
        <dbReference type="Google" id="ProtNLM"/>
    </source>
</evidence>
<dbReference type="GeneID" id="85492322"/>
<dbReference type="AlphaFoldDB" id="A0AA48HZQ7"/>
<evidence type="ECO:0000256" key="5">
    <source>
        <dbReference type="SAM" id="MobiDB-lite"/>
    </source>
</evidence>
<keyword evidence="4" id="KW-0472">Membrane</keyword>
<dbReference type="GO" id="GO:0030150">
    <property type="term" value="P:protein import into mitochondrial matrix"/>
    <property type="evidence" value="ECO:0007669"/>
    <property type="project" value="TreeGrafter"/>
</dbReference>
<dbReference type="PANTHER" id="PTHR15371:SF0">
    <property type="entry name" value="SD19278P"/>
    <property type="match status" value="1"/>
</dbReference>
<comment type="subcellular location">
    <subcellularLocation>
        <location evidence="1">Membrane</location>
        <topology evidence="1">Multi-pass membrane protein</topology>
    </subcellularLocation>
</comment>
<dbReference type="EMBL" id="AP028212">
    <property type="protein sequence ID" value="BEI88451.1"/>
    <property type="molecule type" value="Genomic_DNA"/>
</dbReference>
<keyword evidence="7" id="KW-1185">Reference proteome</keyword>
<keyword evidence="3" id="KW-1133">Transmembrane helix</keyword>
<keyword evidence="2" id="KW-0812">Transmembrane</keyword>